<evidence type="ECO:0000313" key="2">
    <source>
        <dbReference type="EMBL" id="QCO03331.1"/>
    </source>
</evidence>
<organism evidence="2 3">
    <name type="scientific">Azospirillum brasilense</name>
    <dbReference type="NCBI Taxonomy" id="192"/>
    <lineage>
        <taxon>Bacteria</taxon>
        <taxon>Pseudomonadati</taxon>
        <taxon>Pseudomonadota</taxon>
        <taxon>Alphaproteobacteria</taxon>
        <taxon>Rhodospirillales</taxon>
        <taxon>Azospirillaceae</taxon>
        <taxon>Azospirillum</taxon>
    </lineage>
</organism>
<reference evidence="2 3" key="1">
    <citation type="submission" date="2018-09" db="EMBL/GenBank/DDBJ databases">
        <title>Whole genome based analysis of evolution and adaptive divergence in Indian and Brazilian strains of Azospirillum brasilense.</title>
        <authorList>
            <person name="Singh C."/>
            <person name="Tripathi A.K."/>
        </authorList>
    </citation>
    <scope>NUCLEOTIDE SEQUENCE [LARGE SCALE GENOMIC DNA]</scope>
    <source>
        <strain evidence="2 3">MTCC4036</strain>
        <plasmid evidence="2 3">p1</plasmid>
    </source>
</reference>
<dbReference type="InterPro" id="IPR050452">
    <property type="entry name" value="Metacaspase"/>
</dbReference>
<proteinExistence type="predicted"/>
<name>A0A4D8Q0Y9_AZOBR</name>
<dbReference type="GO" id="GO:0005737">
    <property type="term" value="C:cytoplasm"/>
    <property type="evidence" value="ECO:0007669"/>
    <property type="project" value="TreeGrafter"/>
</dbReference>
<gene>
    <name evidence="2" type="ORF">D3867_14600</name>
</gene>
<dbReference type="EMBL" id="CP032331">
    <property type="protein sequence ID" value="QCO03331.1"/>
    <property type="molecule type" value="Genomic_DNA"/>
</dbReference>
<dbReference type="InterPro" id="IPR029030">
    <property type="entry name" value="Caspase-like_dom_sf"/>
</dbReference>
<dbReference type="AlphaFoldDB" id="A0A4D8Q0Y9"/>
<dbReference type="Gene3D" id="3.40.50.1460">
    <property type="match status" value="1"/>
</dbReference>
<dbReference type="PANTHER" id="PTHR48104:SF30">
    <property type="entry name" value="METACASPASE-1"/>
    <property type="match status" value="1"/>
</dbReference>
<sequence length="494" mass="52253">MRKDLELDDHCAQLYRKSLLYLIHHALEPEVRAPILGLEASLRADPALRKLFGLTGTAGSADVVWSTTDETSGPDASLATSHGGFDNDFATMNSVLRRVLDRPVGAIDEFPPEARAREAADWQGQVDWPEELEVTASAGWTPLAPSTAAVTPAPVSPAATLPPYWHGGGNGHAWTNGHGGTNGTAGARRALCVGIDRYAMSPLSGCVADARLWARTLRNLGFESTLLLDSQATQQGILRALGQLIDTSRPGDVLAFQFSGHGTQLPDPNGDEAGGDSPTMDEALCPIDHLTGAYVIDDDVGAIFERIPSGVNVTCFIDCCHSGTISRFGVGPGLSGRTGVDERPRFIVATPEMVEAHRRFRQSGGRGTAPAGIRGRDTMREILFAACLSTELAYESGGQGDFTLRATRILADDGASLSNEAFQRRVTEAFGPVARQHPGLYCAAEARARPLFGGIGETAGRGLVESHAANGANGGSTPGERLREVAAILDALRL</sequence>
<geneLocation type="plasmid" evidence="2">
    <name>p1</name>
</geneLocation>
<keyword evidence="2" id="KW-0614">Plasmid</keyword>
<dbReference type="GO" id="GO:0004197">
    <property type="term" value="F:cysteine-type endopeptidase activity"/>
    <property type="evidence" value="ECO:0007669"/>
    <property type="project" value="InterPro"/>
</dbReference>
<dbReference type="Proteomes" id="UP000298596">
    <property type="component" value="Plasmid p1"/>
</dbReference>
<evidence type="ECO:0000313" key="3">
    <source>
        <dbReference type="Proteomes" id="UP000298596"/>
    </source>
</evidence>
<dbReference type="SUPFAM" id="SSF52129">
    <property type="entry name" value="Caspase-like"/>
    <property type="match status" value="1"/>
</dbReference>
<dbReference type="Pfam" id="PF00656">
    <property type="entry name" value="Peptidase_C14"/>
    <property type="match status" value="1"/>
</dbReference>
<evidence type="ECO:0000259" key="1">
    <source>
        <dbReference type="Pfam" id="PF00656"/>
    </source>
</evidence>
<accession>A0A4D8Q0Y9</accession>
<dbReference type="InterPro" id="IPR011600">
    <property type="entry name" value="Pept_C14_caspase"/>
</dbReference>
<dbReference type="GO" id="GO:0006508">
    <property type="term" value="P:proteolysis"/>
    <property type="evidence" value="ECO:0007669"/>
    <property type="project" value="InterPro"/>
</dbReference>
<dbReference type="PANTHER" id="PTHR48104">
    <property type="entry name" value="METACASPASE-4"/>
    <property type="match status" value="1"/>
</dbReference>
<protein>
    <submittedName>
        <fullName evidence="2">Caspase family protein</fullName>
    </submittedName>
</protein>
<feature type="domain" description="Peptidase C14 caspase" evidence="1">
    <location>
        <begin position="188"/>
        <end position="442"/>
    </location>
</feature>